<dbReference type="GO" id="GO:0015031">
    <property type="term" value="P:protein transport"/>
    <property type="evidence" value="ECO:0007669"/>
    <property type="project" value="UniProtKB-KW"/>
</dbReference>
<dbReference type="EMBL" id="JAHQIW010007157">
    <property type="protein sequence ID" value="KAJ1372559.1"/>
    <property type="molecule type" value="Genomic_DNA"/>
</dbReference>
<dbReference type="AlphaFoldDB" id="A0AAD5WJ77"/>
<sequence>MEGPSVRDAACFRRTQNVRSVERIVLSALDRPFLHDDPERYLAFLVRARSSLYQSDSVIAHVIKLMLSFGFRYFNSQRFKKGTFMRVLIANLFITIPSLNDPIMRFQFSLQTVHLSLLANTLSQTEALLLFSLETLDDLSVPPLQLLSMFAQFLAVLVYVPDIPRKPALSLFDSFTYIIQRRKWCQDQESLLGDAWILCLRYLWAVSQPDFTVKFTNVQSNDVYYGSSEAYRLVVMEKVDFIMQQLLSVIETQSPTKPTVALSLLEFVVVKLAIHGPVVKLVSNLLKRCVKSGQFELRIVHVIKTLTKLCETNDELKVTLIKMKVLQH</sequence>
<dbReference type="GO" id="GO:0005768">
    <property type="term" value="C:endosome"/>
    <property type="evidence" value="ECO:0007669"/>
    <property type="project" value="UniProtKB-SubCell"/>
</dbReference>
<dbReference type="PANTHER" id="PTHR13673">
    <property type="entry name" value="ESOPHAGEAL CANCER ASSOCIATED PROTEIN"/>
    <property type="match status" value="1"/>
</dbReference>
<proteinExistence type="inferred from homology"/>
<evidence type="ECO:0000313" key="6">
    <source>
        <dbReference type="EMBL" id="KAJ1372559.1"/>
    </source>
</evidence>
<dbReference type="PANTHER" id="PTHR13673:SF0">
    <property type="entry name" value="VPS35 ENDOSOMAL PROTEIN-SORTING FACTOR-LIKE"/>
    <property type="match status" value="1"/>
</dbReference>
<reference evidence="6" key="1">
    <citation type="submission" date="2021-06" db="EMBL/GenBank/DDBJ databases">
        <title>Parelaphostrongylus tenuis whole genome reference sequence.</title>
        <authorList>
            <person name="Garwood T.J."/>
            <person name="Larsen P.A."/>
            <person name="Fountain-Jones N.M."/>
            <person name="Garbe J.R."/>
            <person name="Macchietto M.G."/>
            <person name="Kania S.A."/>
            <person name="Gerhold R.W."/>
            <person name="Richards J.E."/>
            <person name="Wolf T.M."/>
        </authorList>
    </citation>
    <scope>NUCLEOTIDE SEQUENCE</scope>
    <source>
        <strain evidence="6">MNPRO001-30</strain>
        <tissue evidence="6">Meninges</tissue>
    </source>
</reference>
<gene>
    <name evidence="6" type="ORF">KIN20_034742</name>
</gene>
<dbReference type="InterPro" id="IPR029705">
    <property type="entry name" value="VPS35L"/>
</dbReference>
<evidence type="ECO:0000256" key="4">
    <source>
        <dbReference type="ARBA" id="ARBA00022753"/>
    </source>
</evidence>
<accession>A0AAD5WJ77</accession>
<dbReference type="GO" id="GO:0032456">
    <property type="term" value="P:endocytic recycling"/>
    <property type="evidence" value="ECO:0007669"/>
    <property type="project" value="InterPro"/>
</dbReference>
<evidence type="ECO:0000256" key="5">
    <source>
        <dbReference type="ARBA" id="ARBA00022927"/>
    </source>
</evidence>
<comment type="subcellular location">
    <subcellularLocation>
        <location evidence="1">Endosome</location>
    </subcellularLocation>
</comment>
<evidence type="ECO:0000256" key="3">
    <source>
        <dbReference type="ARBA" id="ARBA00022448"/>
    </source>
</evidence>
<dbReference type="Proteomes" id="UP001196413">
    <property type="component" value="Unassembled WGS sequence"/>
</dbReference>
<name>A0AAD5WJ77_PARTN</name>
<protein>
    <submittedName>
        <fullName evidence="6">Uncharacterized protein</fullName>
    </submittedName>
</protein>
<evidence type="ECO:0000256" key="2">
    <source>
        <dbReference type="ARBA" id="ARBA00010704"/>
    </source>
</evidence>
<evidence type="ECO:0000313" key="7">
    <source>
        <dbReference type="Proteomes" id="UP001196413"/>
    </source>
</evidence>
<keyword evidence="5" id="KW-0653">Protein transport</keyword>
<keyword evidence="4" id="KW-0967">Endosome</keyword>
<comment type="similarity">
    <text evidence="2">Belongs to the VPS35L family.</text>
</comment>
<evidence type="ECO:0000256" key="1">
    <source>
        <dbReference type="ARBA" id="ARBA00004177"/>
    </source>
</evidence>
<organism evidence="6 7">
    <name type="scientific">Parelaphostrongylus tenuis</name>
    <name type="common">Meningeal worm</name>
    <dbReference type="NCBI Taxonomy" id="148309"/>
    <lineage>
        <taxon>Eukaryota</taxon>
        <taxon>Metazoa</taxon>
        <taxon>Ecdysozoa</taxon>
        <taxon>Nematoda</taxon>
        <taxon>Chromadorea</taxon>
        <taxon>Rhabditida</taxon>
        <taxon>Rhabditina</taxon>
        <taxon>Rhabditomorpha</taxon>
        <taxon>Strongyloidea</taxon>
        <taxon>Metastrongylidae</taxon>
        <taxon>Parelaphostrongylus</taxon>
    </lineage>
</organism>
<keyword evidence="3" id="KW-0813">Transport</keyword>
<comment type="caution">
    <text evidence="6">The sequence shown here is derived from an EMBL/GenBank/DDBJ whole genome shotgun (WGS) entry which is preliminary data.</text>
</comment>
<keyword evidence="7" id="KW-1185">Reference proteome</keyword>